<name>A0A0R2L437_9LACO</name>
<sequence>MATNSDSLYNVLYRIDRKPEMATINHIGYNNVVNMTFPDTTLVSEPNIYFPDNSLLVDRFSDDFVSKNSDILDRFQQKTREKDHGLESVWVTTAHILDKHEYMIELTFESSPM</sequence>
<comment type="caution">
    <text evidence="1">The sequence shown here is derived from an EMBL/GenBank/DDBJ whole genome shotgun (WGS) entry which is preliminary data.</text>
</comment>
<evidence type="ECO:0000313" key="1">
    <source>
        <dbReference type="EMBL" id="KRN94284.1"/>
    </source>
</evidence>
<dbReference type="EMBL" id="JQBX01000006">
    <property type="protein sequence ID" value="KRN94284.1"/>
    <property type="molecule type" value="Genomic_DNA"/>
</dbReference>
<accession>A0A0R2L437</accession>
<dbReference type="PATRIC" id="fig|331679.3.peg.1497"/>
<dbReference type="RefSeq" id="WP_057802382.1">
    <property type="nucleotide sequence ID" value="NZ_JQBX01000006.1"/>
</dbReference>
<protein>
    <submittedName>
        <fullName evidence="1">Uncharacterized protein</fullName>
    </submittedName>
</protein>
<proteinExistence type="predicted"/>
<gene>
    <name evidence="1" type="ORF">IV81_GL001463</name>
</gene>
<dbReference type="STRING" id="331679.IV81_GL001463"/>
<keyword evidence="2" id="KW-1185">Reference proteome</keyword>
<evidence type="ECO:0000313" key="2">
    <source>
        <dbReference type="Proteomes" id="UP000051859"/>
    </source>
</evidence>
<dbReference type="Proteomes" id="UP000051859">
    <property type="component" value="Unassembled WGS sequence"/>
</dbReference>
<reference evidence="1 2" key="1">
    <citation type="journal article" date="2015" name="Genome Announc.">
        <title>Expanding the biotechnology potential of lactobacilli through comparative genomics of 213 strains and associated genera.</title>
        <authorList>
            <person name="Sun Z."/>
            <person name="Harris H.M."/>
            <person name="McCann A."/>
            <person name="Guo C."/>
            <person name="Argimon S."/>
            <person name="Zhang W."/>
            <person name="Yang X."/>
            <person name="Jeffery I.B."/>
            <person name="Cooney J.C."/>
            <person name="Kagawa T.F."/>
            <person name="Liu W."/>
            <person name="Song Y."/>
            <person name="Salvetti E."/>
            <person name="Wrobel A."/>
            <person name="Rasinkangas P."/>
            <person name="Parkhill J."/>
            <person name="Rea M.C."/>
            <person name="O'Sullivan O."/>
            <person name="Ritari J."/>
            <person name="Douillard F.P."/>
            <person name="Paul Ross R."/>
            <person name="Yang R."/>
            <person name="Briner A.E."/>
            <person name="Felis G.E."/>
            <person name="de Vos W.M."/>
            <person name="Barrangou R."/>
            <person name="Klaenhammer T.R."/>
            <person name="Caufield P.W."/>
            <person name="Cui Y."/>
            <person name="Zhang H."/>
            <person name="O'Toole P.W."/>
        </authorList>
    </citation>
    <scope>NUCLEOTIDE SEQUENCE [LARGE SCALE GENOMIC DNA]</scope>
    <source>
        <strain evidence="1 2">DSM 18001</strain>
    </source>
</reference>
<dbReference type="AlphaFoldDB" id="A0A0R2L437"/>
<organism evidence="1 2">
    <name type="scientific">Pediococcus stilesii</name>
    <dbReference type="NCBI Taxonomy" id="331679"/>
    <lineage>
        <taxon>Bacteria</taxon>
        <taxon>Bacillati</taxon>
        <taxon>Bacillota</taxon>
        <taxon>Bacilli</taxon>
        <taxon>Lactobacillales</taxon>
        <taxon>Lactobacillaceae</taxon>
        <taxon>Pediococcus</taxon>
    </lineage>
</organism>